<dbReference type="Pfam" id="PF03851">
    <property type="entry name" value="UvdE"/>
    <property type="match status" value="1"/>
</dbReference>
<proteinExistence type="predicted"/>
<dbReference type="PANTHER" id="PTHR31290">
    <property type="entry name" value="UV-DAMAGE ENDONUCLEASE"/>
    <property type="match status" value="1"/>
</dbReference>
<evidence type="ECO:0000256" key="1">
    <source>
        <dbReference type="ARBA" id="ARBA00022722"/>
    </source>
</evidence>
<dbReference type="RefSeq" id="WP_004092351.1">
    <property type="nucleotide sequence ID" value="NZ_AFGF01000017.1"/>
</dbReference>
<comment type="caution">
    <text evidence="7">The sequence shown here is derived from an EMBL/GenBank/DDBJ whole genome shotgun (WGS) entry which is preliminary data.</text>
</comment>
<sequence>MRVRFGYVAKALGIPNGSPNQSITLKKLKKVEEQPEQLDLLRRILAHNLEATRQVLYYNQSRRINVYRFSSRMVPLASHPVTKGWDYIGEFRSQWHEIGAFVTTHGVRVSAHPDHLTLLSTPKKDVLAAALRELAYHGAMFDAMGLPYAPQFVLHAGGVYKNKASSLERFVKEYQQLPDNIRLRIIIENDDKSYDASDVLPLCQKLGCPMVFDLHHHQCLQRGENLGELWADIVATWGEHTPKIHLSSAKSAKDPRPHAAYVHIDDFLPFLHIAKELDRDFDVMLEAKEKDRALAVLMKDLEKAKGIKRLEPASIVL</sequence>
<dbReference type="AlphaFoldDB" id="F7NEH3"/>
<keyword evidence="3" id="KW-0227">DNA damage</keyword>
<keyword evidence="4" id="KW-0228">DNA excision</keyword>
<dbReference type="NCBIfam" id="TIGR00629">
    <property type="entry name" value="uvde"/>
    <property type="match status" value="1"/>
</dbReference>
<dbReference type="EMBL" id="AFGF01000017">
    <property type="protein sequence ID" value="EGO65384.1"/>
    <property type="molecule type" value="Genomic_DNA"/>
</dbReference>
<gene>
    <name evidence="7" type="primary">uvsE</name>
    <name evidence="7" type="ORF">ALO_02181</name>
</gene>
<dbReference type="InterPro" id="IPR004601">
    <property type="entry name" value="UvdE"/>
</dbReference>
<dbReference type="GO" id="GO:0009411">
    <property type="term" value="P:response to UV"/>
    <property type="evidence" value="ECO:0007669"/>
    <property type="project" value="InterPro"/>
</dbReference>
<evidence type="ECO:0000256" key="6">
    <source>
        <dbReference type="ARBA" id="ARBA00023204"/>
    </source>
</evidence>
<name>F7NEH3_9FIRM</name>
<evidence type="ECO:0000313" key="8">
    <source>
        <dbReference type="Proteomes" id="UP000003240"/>
    </source>
</evidence>
<dbReference type="InterPro" id="IPR036237">
    <property type="entry name" value="Xyl_isomerase-like_sf"/>
</dbReference>
<evidence type="ECO:0000256" key="4">
    <source>
        <dbReference type="ARBA" id="ARBA00022769"/>
    </source>
</evidence>
<dbReference type="GO" id="GO:0004519">
    <property type="term" value="F:endonuclease activity"/>
    <property type="evidence" value="ECO:0007669"/>
    <property type="project" value="UniProtKB-KW"/>
</dbReference>
<dbReference type="SUPFAM" id="SSF51658">
    <property type="entry name" value="Xylose isomerase-like"/>
    <property type="match status" value="1"/>
</dbReference>
<accession>F7NEH3</accession>
<dbReference type="Gene3D" id="3.20.20.150">
    <property type="entry name" value="Divalent-metal-dependent TIM barrel enzymes"/>
    <property type="match status" value="1"/>
</dbReference>
<evidence type="ECO:0000256" key="3">
    <source>
        <dbReference type="ARBA" id="ARBA00022763"/>
    </source>
</evidence>
<dbReference type="GO" id="GO:0016787">
    <property type="term" value="F:hydrolase activity"/>
    <property type="evidence" value="ECO:0007669"/>
    <property type="project" value="UniProtKB-KW"/>
</dbReference>
<protein>
    <submittedName>
        <fullName evidence="7">Putative UV damage endonuclease</fullName>
    </submittedName>
</protein>
<evidence type="ECO:0000256" key="2">
    <source>
        <dbReference type="ARBA" id="ARBA00022759"/>
    </source>
</evidence>
<dbReference type="STRING" id="1009370.ALO_02181"/>
<keyword evidence="5" id="KW-0378">Hydrolase</keyword>
<dbReference type="OrthoDB" id="9782576at2"/>
<keyword evidence="8" id="KW-1185">Reference proteome</keyword>
<keyword evidence="6" id="KW-0234">DNA repair</keyword>
<dbReference type="eggNOG" id="COG4294">
    <property type="taxonomic scope" value="Bacteria"/>
</dbReference>
<reference evidence="7 8" key="1">
    <citation type="journal article" date="2011" name="EMBO J.">
        <title>Structural diversity of bacterial flagellar motors.</title>
        <authorList>
            <person name="Chen S."/>
            <person name="Beeby M."/>
            <person name="Murphy G.E."/>
            <person name="Leadbetter J.R."/>
            <person name="Hendrixson D.R."/>
            <person name="Briegel A."/>
            <person name="Li Z."/>
            <person name="Shi J."/>
            <person name="Tocheva E.I."/>
            <person name="Muller A."/>
            <person name="Dobro M.J."/>
            <person name="Jensen G.J."/>
        </authorList>
    </citation>
    <scope>NUCLEOTIDE SEQUENCE [LARGE SCALE GENOMIC DNA]</scope>
    <source>
        <strain evidence="7 8">DSM 6540</strain>
    </source>
</reference>
<keyword evidence="1" id="KW-0540">Nuclease</keyword>
<dbReference type="Proteomes" id="UP000003240">
    <property type="component" value="Unassembled WGS sequence"/>
</dbReference>
<organism evidence="7 8">
    <name type="scientific">Acetonema longum DSM 6540</name>
    <dbReference type="NCBI Taxonomy" id="1009370"/>
    <lineage>
        <taxon>Bacteria</taxon>
        <taxon>Bacillati</taxon>
        <taxon>Bacillota</taxon>
        <taxon>Negativicutes</taxon>
        <taxon>Acetonemataceae</taxon>
        <taxon>Acetonema</taxon>
    </lineage>
</organism>
<evidence type="ECO:0000256" key="5">
    <source>
        <dbReference type="ARBA" id="ARBA00022801"/>
    </source>
</evidence>
<keyword evidence="2 7" id="KW-0255">Endonuclease</keyword>
<dbReference type="GO" id="GO:0006289">
    <property type="term" value="P:nucleotide-excision repair"/>
    <property type="evidence" value="ECO:0007669"/>
    <property type="project" value="InterPro"/>
</dbReference>
<evidence type="ECO:0000313" key="7">
    <source>
        <dbReference type="EMBL" id="EGO65384.1"/>
    </source>
</evidence>
<dbReference type="PANTHER" id="PTHR31290:SF5">
    <property type="entry name" value="UV-DAMAGE ENDONUCLEASE"/>
    <property type="match status" value="1"/>
</dbReference>